<dbReference type="Pfam" id="PF00391">
    <property type="entry name" value="PEP-utilizers"/>
    <property type="match status" value="1"/>
</dbReference>
<evidence type="ECO:0000256" key="11">
    <source>
        <dbReference type="ARBA" id="ARBA00047700"/>
    </source>
</evidence>
<dbReference type="GO" id="GO:0008986">
    <property type="term" value="F:pyruvate, water dikinase activity"/>
    <property type="evidence" value="ECO:0007669"/>
    <property type="project" value="UniProtKB-EC"/>
</dbReference>
<dbReference type="PANTHER" id="PTHR43030">
    <property type="entry name" value="PHOSPHOENOLPYRUVATE SYNTHASE"/>
    <property type="match status" value="1"/>
</dbReference>
<evidence type="ECO:0000256" key="12">
    <source>
        <dbReference type="PIRNR" id="PIRNR000854"/>
    </source>
</evidence>
<dbReference type="InParanoid" id="Q6KYU8"/>
<protein>
    <recommendedName>
        <fullName evidence="12">Phosphoenolpyruvate synthase</fullName>
        <shortName evidence="12">PEP synthase</shortName>
        <ecNumber evidence="12">2.7.9.2</ecNumber>
    </recommendedName>
    <alternativeName>
        <fullName evidence="12">Pyruvate, water dikinase</fullName>
    </alternativeName>
</protein>
<dbReference type="eggNOG" id="arCOG01111">
    <property type="taxonomic scope" value="Archaea"/>
</dbReference>
<evidence type="ECO:0000256" key="10">
    <source>
        <dbReference type="ARBA" id="ARBA00022842"/>
    </source>
</evidence>
<dbReference type="InterPro" id="IPR015813">
    <property type="entry name" value="Pyrv/PenolPyrv_kinase-like_dom"/>
</dbReference>
<dbReference type="PANTHER" id="PTHR43030:SF1">
    <property type="entry name" value="PHOSPHOENOLPYRUVATE SYNTHASE"/>
    <property type="match status" value="1"/>
</dbReference>
<comment type="function">
    <text evidence="2 12">Catalyzes the phosphorylation of pyruvate to phosphoenolpyruvate.</text>
</comment>
<gene>
    <name evidence="16" type="ordered locus">PTO1519</name>
</gene>
<name>Q6KYU8_PICTO</name>
<dbReference type="PROSITE" id="PS00370">
    <property type="entry name" value="PEP_ENZYMES_PHOS_SITE"/>
    <property type="match status" value="1"/>
</dbReference>
<feature type="domain" description="PEP-utilising enzyme mobile" evidence="13">
    <location>
        <begin position="369"/>
        <end position="443"/>
    </location>
</feature>
<proteinExistence type="inferred from homology"/>
<dbReference type="InterPro" id="IPR036637">
    <property type="entry name" value="Phosphohistidine_dom_sf"/>
</dbReference>
<keyword evidence="8 12" id="KW-0418">Kinase</keyword>
<dbReference type="SUPFAM" id="SSF51621">
    <property type="entry name" value="Phosphoenolpyruvate/pyruvate domain"/>
    <property type="match status" value="1"/>
</dbReference>
<dbReference type="RefSeq" id="WP_011178320.1">
    <property type="nucleotide sequence ID" value="NC_005877.1"/>
</dbReference>
<keyword evidence="9 12" id="KW-0067">ATP-binding</keyword>
<evidence type="ECO:0000256" key="2">
    <source>
        <dbReference type="ARBA" id="ARBA00002988"/>
    </source>
</evidence>
<evidence type="ECO:0000259" key="13">
    <source>
        <dbReference type="Pfam" id="PF00391"/>
    </source>
</evidence>
<dbReference type="PATRIC" id="fig|263820.9.peg.1574"/>
<dbReference type="FunFam" id="3.30.1490.20:FF:000010">
    <property type="entry name" value="Phosphoenolpyruvate synthase"/>
    <property type="match status" value="1"/>
</dbReference>
<dbReference type="SUPFAM" id="SSF56059">
    <property type="entry name" value="Glutathione synthetase ATP-binding domain-like"/>
    <property type="match status" value="1"/>
</dbReference>
<evidence type="ECO:0000256" key="7">
    <source>
        <dbReference type="ARBA" id="ARBA00022741"/>
    </source>
</evidence>
<dbReference type="NCBIfam" id="TIGR01418">
    <property type="entry name" value="PEP_synth"/>
    <property type="match status" value="1"/>
</dbReference>
<dbReference type="OrthoDB" id="23397at2157"/>
<dbReference type="Proteomes" id="UP000000438">
    <property type="component" value="Chromosome"/>
</dbReference>
<keyword evidence="6 12" id="KW-0479">Metal-binding</keyword>
<dbReference type="GeneID" id="2844647"/>
<evidence type="ECO:0000256" key="6">
    <source>
        <dbReference type="ARBA" id="ARBA00022723"/>
    </source>
</evidence>
<feature type="domain" description="Pyruvate phosphate dikinase AMP/ATP-binding" evidence="14">
    <location>
        <begin position="21"/>
        <end position="337"/>
    </location>
</feature>
<reference evidence="16 17" key="1">
    <citation type="journal article" date="2004" name="Proc. Natl. Acad. Sci. U.S.A.">
        <title>Genome sequence of Picrophilus torridus and its implications for life around pH 0.</title>
        <authorList>
            <person name="Futterer O."/>
            <person name="Angelov A."/>
            <person name="Liesegang H."/>
            <person name="Gottschalk G."/>
            <person name="Schleper C."/>
            <person name="Schepers B."/>
            <person name="Dock C."/>
            <person name="Antranikian G."/>
            <person name="Liebl W."/>
        </authorList>
    </citation>
    <scope>NUCLEOTIDE SEQUENCE [LARGE SCALE GENOMIC DNA]</scope>
    <source>
        <strain evidence="17">ATCC 700027 / DSM 9790 / JCM 10055 / NBRC 100828</strain>
    </source>
</reference>
<dbReference type="GO" id="GO:0006094">
    <property type="term" value="P:gluconeogenesis"/>
    <property type="evidence" value="ECO:0007669"/>
    <property type="project" value="UniProtKB-UniPathway"/>
</dbReference>
<dbReference type="Gene3D" id="3.30.1490.20">
    <property type="entry name" value="ATP-grasp fold, A domain"/>
    <property type="match status" value="1"/>
</dbReference>
<evidence type="ECO:0000256" key="9">
    <source>
        <dbReference type="ARBA" id="ARBA00022840"/>
    </source>
</evidence>
<keyword evidence="7 12" id="KW-0547">Nucleotide-binding</keyword>
<dbReference type="InterPro" id="IPR000121">
    <property type="entry name" value="PEP_util_C"/>
</dbReference>
<dbReference type="Gene3D" id="3.30.470.20">
    <property type="entry name" value="ATP-grasp fold, B domain"/>
    <property type="match status" value="1"/>
</dbReference>
<dbReference type="InterPro" id="IPR002192">
    <property type="entry name" value="PPDK_AMP/ATP-bd"/>
</dbReference>
<dbReference type="AlphaFoldDB" id="Q6KYU8"/>
<dbReference type="HOGENOM" id="CLU_007308_6_2_2"/>
<evidence type="ECO:0000259" key="15">
    <source>
        <dbReference type="Pfam" id="PF02896"/>
    </source>
</evidence>
<evidence type="ECO:0000259" key="14">
    <source>
        <dbReference type="Pfam" id="PF01326"/>
    </source>
</evidence>
<evidence type="ECO:0000256" key="5">
    <source>
        <dbReference type="ARBA" id="ARBA00022679"/>
    </source>
</evidence>
<accession>Q6KYU8</accession>
<dbReference type="Gene3D" id="3.50.30.10">
    <property type="entry name" value="Phosphohistidine domain"/>
    <property type="match status" value="1"/>
</dbReference>
<dbReference type="Gene3D" id="3.20.20.60">
    <property type="entry name" value="Phosphoenolpyruvate-binding domains"/>
    <property type="match status" value="1"/>
</dbReference>
<dbReference type="NCBIfam" id="NF005057">
    <property type="entry name" value="PRK06464.1"/>
    <property type="match status" value="1"/>
</dbReference>
<evidence type="ECO:0000256" key="3">
    <source>
        <dbReference type="ARBA" id="ARBA00004742"/>
    </source>
</evidence>
<evidence type="ECO:0000256" key="1">
    <source>
        <dbReference type="ARBA" id="ARBA00001946"/>
    </source>
</evidence>
<sequence>MSEKSKKPVLWLNEVDKNDVSIAGGKAAGLGELMNIPDVHVPEGFVITAYAYKLFLDRNDIEKKINEIIEMLDVDDTRALQRASSEIKSLFVNSKMPDDLFDSIIEHYEDLVQREGAAYVAVRSSANLEDMANASFAGEQETYLNVKGNDQVIEKVKECFASLYSTRAIYYRKKENINERASLSVIIQKQIFSDVSGVMFTLDVSNGDRSKIVIESSYGLGEYIVSGQVTPDTFYVDKNTMKIVKSTVVSKSKMLKALEGGGTMEVSVPETLCEEPSLTDDEVIELAMAGKSIENHYNHPMDIEWAKYQGKLYIVQARFETVWSNREPEEPEKKDYENEVILKGLPASPGFITGRAHVILDVSNIDHFKNDEILITRMTAPDWVPVMKKSRAIITDDGGMTCHAAIVSRELGVPCIVGTSSFGKKATETIKTGDLITVDSRNGLVYRGKVGSETENEVSVEIPEIITGTKVMVNMGEPSIAERIAKLPCDGIGLMREEFIWAEIGEHPLSLLKNNRGDYFVDKLSEYMAQVCRAFNPRPVILRFSDFKTDEYSNLKGGSEFEPVEDNPLLGWRGASRYYDERYREAFKLELMAVRKAREEYRARNLWVMVPFTRTVEEMERIIRIMEDNGLYRGKDFKVFLMAEIPSNILLADKFNKYVDGYSIGSNDLTMLLLGSDRNNGKMSSMFDERDLAVKRAIKYLIKIAHKDKKIVSICGQAPSQYDELVDFLVRAGIDDISVNPDAVIHVKKLVASVEARIKLEAALGHVEIDDDWDLP</sequence>
<evidence type="ECO:0000256" key="4">
    <source>
        <dbReference type="ARBA" id="ARBA00007837"/>
    </source>
</evidence>
<evidence type="ECO:0000313" key="16">
    <source>
        <dbReference type="EMBL" id="AAT44104.1"/>
    </source>
</evidence>
<dbReference type="PaxDb" id="263820-PTO1519"/>
<dbReference type="GO" id="GO:0046872">
    <property type="term" value="F:metal ion binding"/>
    <property type="evidence" value="ECO:0007669"/>
    <property type="project" value="UniProtKB-KW"/>
</dbReference>
<dbReference type="FunCoup" id="Q6KYU8">
    <property type="interactions" value="77"/>
</dbReference>
<feature type="domain" description="PEP-utilising enzyme C-terminal" evidence="15">
    <location>
        <begin position="467"/>
        <end position="755"/>
    </location>
</feature>
<dbReference type="EMBL" id="AE017261">
    <property type="protein sequence ID" value="AAT44104.1"/>
    <property type="molecule type" value="Genomic_DNA"/>
</dbReference>
<keyword evidence="10 12" id="KW-0460">Magnesium</keyword>
<dbReference type="SUPFAM" id="SSF52009">
    <property type="entry name" value="Phosphohistidine domain"/>
    <property type="match status" value="1"/>
</dbReference>
<dbReference type="Pfam" id="PF02896">
    <property type="entry name" value="PEP-utilizers_C"/>
    <property type="match status" value="1"/>
</dbReference>
<evidence type="ECO:0000313" key="17">
    <source>
        <dbReference type="Proteomes" id="UP000000438"/>
    </source>
</evidence>
<comment type="pathway">
    <text evidence="3 12">Carbohydrate biosynthesis; gluconeogenesis.</text>
</comment>
<dbReference type="Pfam" id="PF01326">
    <property type="entry name" value="PPDK_N"/>
    <property type="match status" value="1"/>
</dbReference>
<dbReference type="EC" id="2.7.9.2" evidence="12"/>
<dbReference type="InterPro" id="IPR018274">
    <property type="entry name" value="PEP_util_AS"/>
</dbReference>
<comment type="catalytic activity">
    <reaction evidence="11 12">
        <text>pyruvate + ATP + H2O = phosphoenolpyruvate + AMP + phosphate + 2 H(+)</text>
        <dbReference type="Rhea" id="RHEA:11364"/>
        <dbReference type="ChEBI" id="CHEBI:15361"/>
        <dbReference type="ChEBI" id="CHEBI:15377"/>
        <dbReference type="ChEBI" id="CHEBI:15378"/>
        <dbReference type="ChEBI" id="CHEBI:30616"/>
        <dbReference type="ChEBI" id="CHEBI:43474"/>
        <dbReference type="ChEBI" id="CHEBI:58702"/>
        <dbReference type="ChEBI" id="CHEBI:456215"/>
        <dbReference type="EC" id="2.7.9.2"/>
    </reaction>
</comment>
<evidence type="ECO:0000256" key="8">
    <source>
        <dbReference type="ARBA" id="ARBA00022777"/>
    </source>
</evidence>
<comment type="similarity">
    <text evidence="4 12">Belongs to the PEP-utilizing enzyme family.</text>
</comment>
<organism evidence="16 17">
    <name type="scientific">Picrophilus torridus (strain ATCC 700027 / DSM 9790 / JCM 10055 / NBRC 100828 / KAW 2/3)</name>
    <dbReference type="NCBI Taxonomy" id="1122961"/>
    <lineage>
        <taxon>Archaea</taxon>
        <taxon>Methanobacteriati</taxon>
        <taxon>Thermoplasmatota</taxon>
        <taxon>Thermoplasmata</taxon>
        <taxon>Thermoplasmatales</taxon>
        <taxon>Picrophilaceae</taxon>
        <taxon>Picrophilus</taxon>
    </lineage>
</organism>
<dbReference type="KEGG" id="pto:PTO1519"/>
<comment type="cofactor">
    <cofactor evidence="1 12">
        <name>Mg(2+)</name>
        <dbReference type="ChEBI" id="CHEBI:18420"/>
    </cofactor>
</comment>
<dbReference type="InterPro" id="IPR008279">
    <property type="entry name" value="PEP-util_enz_mobile_dom"/>
</dbReference>
<dbReference type="GO" id="GO:0005524">
    <property type="term" value="F:ATP binding"/>
    <property type="evidence" value="ECO:0007669"/>
    <property type="project" value="UniProtKB-KW"/>
</dbReference>
<dbReference type="InterPro" id="IPR040442">
    <property type="entry name" value="Pyrv_kinase-like_dom_sf"/>
</dbReference>
<dbReference type="UniPathway" id="UPA00138"/>
<dbReference type="InterPro" id="IPR013815">
    <property type="entry name" value="ATP_grasp_subdomain_1"/>
</dbReference>
<dbReference type="PIRSF" id="PIRSF000854">
    <property type="entry name" value="PEP_synthase"/>
    <property type="match status" value="1"/>
</dbReference>
<keyword evidence="5 12" id="KW-0808">Transferase</keyword>
<dbReference type="InterPro" id="IPR006319">
    <property type="entry name" value="PEP_synth"/>
</dbReference>
<dbReference type="STRING" id="263820.PTO1519"/>